<evidence type="ECO:0000256" key="11">
    <source>
        <dbReference type="ARBA" id="ARBA00022842"/>
    </source>
</evidence>
<evidence type="ECO:0000256" key="8">
    <source>
        <dbReference type="ARBA" id="ARBA00022605"/>
    </source>
</evidence>
<evidence type="ECO:0000256" key="20">
    <source>
        <dbReference type="SAM" id="MobiDB-lite"/>
    </source>
</evidence>
<dbReference type="Pfam" id="PF22617">
    <property type="entry name" value="HCS_D2"/>
    <property type="match status" value="1"/>
</dbReference>
<keyword evidence="11" id="KW-0460">Magnesium</keyword>
<dbReference type="InterPro" id="IPR011876">
    <property type="entry name" value="IsopentenylPP_isomerase_typ1"/>
</dbReference>
<feature type="domain" description="Pyruvate carboxyltransferase" evidence="21">
    <location>
        <begin position="53"/>
        <end position="306"/>
    </location>
</feature>
<keyword evidence="10" id="KW-0479">Metal-binding</keyword>
<dbReference type="Pfam" id="PF00293">
    <property type="entry name" value="NUDIX"/>
    <property type="match status" value="1"/>
</dbReference>
<protein>
    <submittedName>
        <fullName evidence="23">Homocitrate synthase</fullName>
    </submittedName>
</protein>
<evidence type="ECO:0000256" key="4">
    <source>
        <dbReference type="ARBA" id="ARBA00004826"/>
    </source>
</evidence>
<keyword evidence="17" id="KW-0413">Isomerase</keyword>
<dbReference type="SUPFAM" id="SSF51569">
    <property type="entry name" value="Aldolase"/>
    <property type="match status" value="1"/>
</dbReference>
<evidence type="ECO:0000259" key="21">
    <source>
        <dbReference type="PROSITE" id="PS50991"/>
    </source>
</evidence>
<dbReference type="InterPro" id="IPR000086">
    <property type="entry name" value="NUDIX_hydrolase_dom"/>
</dbReference>
<dbReference type="FunFam" id="3.20.20.70:FF:000032">
    <property type="entry name" value="Homocitrate synthase, mitochondrial"/>
    <property type="match status" value="1"/>
</dbReference>
<dbReference type="EMBL" id="WJXW01000002">
    <property type="protein sequence ID" value="KAF9739374.1"/>
    <property type="molecule type" value="Genomic_DNA"/>
</dbReference>
<dbReference type="PROSITE" id="PS51462">
    <property type="entry name" value="NUDIX"/>
    <property type="match status" value="1"/>
</dbReference>
<dbReference type="FunFam" id="1.10.238.260:FF:000002">
    <property type="entry name" value="Homocitrate synthase, mitochondrial"/>
    <property type="match status" value="1"/>
</dbReference>
<dbReference type="PROSITE" id="PS00816">
    <property type="entry name" value="AIPM_HOMOCIT_SYNTH_2"/>
    <property type="match status" value="1"/>
</dbReference>
<comment type="similarity">
    <text evidence="6">Belongs to the IPP isomerase type 1 family.</text>
</comment>
<dbReference type="InterPro" id="IPR048253">
    <property type="entry name" value="DRE_TIM_HCS_fun_bact"/>
</dbReference>
<evidence type="ECO:0000256" key="13">
    <source>
        <dbReference type="ARBA" id="ARBA00023098"/>
    </source>
</evidence>
<dbReference type="CDD" id="cd07948">
    <property type="entry name" value="DRE_TIM_HCS"/>
    <property type="match status" value="1"/>
</dbReference>
<gene>
    <name evidence="23" type="ORF">PMIN01_02008</name>
</gene>
<dbReference type="Proteomes" id="UP000756921">
    <property type="component" value="Unassembled WGS sequence"/>
</dbReference>
<evidence type="ECO:0000256" key="16">
    <source>
        <dbReference type="ARBA" id="ARBA00023229"/>
    </source>
</evidence>
<feature type="compositionally biased region" description="Polar residues" evidence="20">
    <location>
        <begin position="7"/>
        <end position="17"/>
    </location>
</feature>
<evidence type="ECO:0000256" key="3">
    <source>
        <dbReference type="ARBA" id="ARBA00004755"/>
    </source>
</evidence>
<dbReference type="SUPFAM" id="SSF55811">
    <property type="entry name" value="Nudix"/>
    <property type="match status" value="1"/>
</dbReference>
<organism evidence="23 24">
    <name type="scientific">Paraphaeosphaeria minitans</name>
    <dbReference type="NCBI Taxonomy" id="565426"/>
    <lineage>
        <taxon>Eukaryota</taxon>
        <taxon>Fungi</taxon>
        <taxon>Dikarya</taxon>
        <taxon>Ascomycota</taxon>
        <taxon>Pezizomycotina</taxon>
        <taxon>Dothideomycetes</taxon>
        <taxon>Pleosporomycetidae</taxon>
        <taxon>Pleosporales</taxon>
        <taxon>Massarineae</taxon>
        <taxon>Didymosphaeriaceae</taxon>
        <taxon>Paraphaeosphaeria</taxon>
    </lineage>
</organism>
<evidence type="ECO:0000256" key="17">
    <source>
        <dbReference type="ARBA" id="ARBA00023235"/>
    </source>
</evidence>
<dbReference type="PANTHER" id="PTHR10277">
    <property type="entry name" value="HOMOCITRATE SYNTHASE-RELATED"/>
    <property type="match status" value="1"/>
</dbReference>
<evidence type="ECO:0000256" key="19">
    <source>
        <dbReference type="ARBA" id="ARBA00048363"/>
    </source>
</evidence>
<dbReference type="PANTHER" id="PTHR10277:SF48">
    <property type="entry name" value="HOMOCITRATE SYNTHASE, CYTOSOLIC ISOZYME-RELATED"/>
    <property type="match status" value="1"/>
</dbReference>
<accession>A0A9P6KV11</accession>
<evidence type="ECO:0000256" key="9">
    <source>
        <dbReference type="ARBA" id="ARBA00022679"/>
    </source>
</evidence>
<dbReference type="GO" id="GO:0019878">
    <property type="term" value="P:lysine biosynthetic process via aminoadipic acid"/>
    <property type="evidence" value="ECO:0007669"/>
    <property type="project" value="InterPro"/>
</dbReference>
<feature type="region of interest" description="Disordered" evidence="20">
    <location>
        <begin position="1"/>
        <end position="39"/>
    </location>
</feature>
<dbReference type="AlphaFoldDB" id="A0A9P6KV11"/>
<dbReference type="GO" id="GO:0046872">
    <property type="term" value="F:metal ion binding"/>
    <property type="evidence" value="ECO:0007669"/>
    <property type="project" value="UniProtKB-KW"/>
</dbReference>
<evidence type="ECO:0000256" key="12">
    <source>
        <dbReference type="ARBA" id="ARBA00022955"/>
    </source>
</evidence>
<keyword evidence="14" id="KW-0457">Lysine biosynthesis</keyword>
<comment type="catalytic activity">
    <reaction evidence="18">
        <text>isopentenyl diphosphate = dimethylallyl diphosphate</text>
        <dbReference type="Rhea" id="RHEA:23284"/>
        <dbReference type="ChEBI" id="CHEBI:57623"/>
        <dbReference type="ChEBI" id="CHEBI:128769"/>
        <dbReference type="EC" id="5.3.3.2"/>
    </reaction>
    <physiologicalReaction direction="left-to-right" evidence="18">
        <dbReference type="Rhea" id="RHEA:23285"/>
    </physiologicalReaction>
</comment>
<evidence type="ECO:0000256" key="7">
    <source>
        <dbReference type="ARBA" id="ARBA00022516"/>
    </source>
</evidence>
<dbReference type="Gene3D" id="1.10.238.260">
    <property type="match status" value="1"/>
</dbReference>
<evidence type="ECO:0000256" key="10">
    <source>
        <dbReference type="ARBA" id="ARBA00022723"/>
    </source>
</evidence>
<evidence type="ECO:0000256" key="1">
    <source>
        <dbReference type="ARBA" id="ARBA00001936"/>
    </source>
</evidence>
<dbReference type="Pfam" id="PF00682">
    <property type="entry name" value="HMGL-like"/>
    <property type="match status" value="1"/>
</dbReference>
<dbReference type="CDD" id="cd02885">
    <property type="entry name" value="NUDIX_IPP_Isomerase"/>
    <property type="match status" value="1"/>
</dbReference>
<evidence type="ECO:0000256" key="18">
    <source>
        <dbReference type="ARBA" id="ARBA00029294"/>
    </source>
</evidence>
<dbReference type="PROSITE" id="PS00815">
    <property type="entry name" value="AIPM_HOMOCIT_SYNTH_1"/>
    <property type="match status" value="1"/>
</dbReference>
<keyword evidence="12" id="KW-0752">Steroid biosynthesis</keyword>
<dbReference type="Gene3D" id="3.90.79.10">
    <property type="entry name" value="Nucleoside Triphosphate Pyrophosphohydrolase"/>
    <property type="match status" value="1"/>
</dbReference>
<dbReference type="GO" id="GO:0005739">
    <property type="term" value="C:mitochondrion"/>
    <property type="evidence" value="ECO:0007669"/>
    <property type="project" value="TreeGrafter"/>
</dbReference>
<evidence type="ECO:0000256" key="15">
    <source>
        <dbReference type="ARBA" id="ARBA00023211"/>
    </source>
</evidence>
<evidence type="ECO:0000256" key="5">
    <source>
        <dbReference type="ARBA" id="ARBA00006361"/>
    </source>
</evidence>
<keyword evidence="7" id="KW-0444">Lipid biosynthesis</keyword>
<evidence type="ECO:0000313" key="23">
    <source>
        <dbReference type="EMBL" id="KAF9739374.1"/>
    </source>
</evidence>
<dbReference type="GO" id="GO:0004410">
    <property type="term" value="F:homocitrate synthase activity"/>
    <property type="evidence" value="ECO:0007669"/>
    <property type="project" value="UniProtKB-EC"/>
</dbReference>
<dbReference type="Gene3D" id="3.20.20.70">
    <property type="entry name" value="Aldolase class I"/>
    <property type="match status" value="1"/>
</dbReference>
<dbReference type="InterPro" id="IPR011872">
    <property type="entry name" value="Homocitrate_synth"/>
</dbReference>
<evidence type="ECO:0000256" key="14">
    <source>
        <dbReference type="ARBA" id="ARBA00023154"/>
    </source>
</evidence>
<dbReference type="HAMAP" id="MF_02222">
    <property type="entry name" value="Homocitr_synth_fung_arch"/>
    <property type="match status" value="1"/>
</dbReference>
<comment type="pathway">
    <text evidence="4">Isoprenoid biosynthesis; dimethylallyl diphosphate biosynthesis; dimethylallyl diphosphate from isopentenyl diphosphate: step 1/1.</text>
</comment>
<dbReference type="OrthoDB" id="2015253at2759"/>
<dbReference type="InterPro" id="IPR015797">
    <property type="entry name" value="NUDIX_hydrolase-like_dom_sf"/>
</dbReference>
<dbReference type="GO" id="GO:0004452">
    <property type="term" value="F:isopentenyl-diphosphate delta-isomerase activity"/>
    <property type="evidence" value="ECO:0007669"/>
    <property type="project" value="UniProtKB-EC"/>
</dbReference>
<evidence type="ECO:0000256" key="2">
    <source>
        <dbReference type="ARBA" id="ARBA00001946"/>
    </source>
</evidence>
<dbReference type="FunFam" id="3.90.79.10:FF:000012">
    <property type="entry name" value="Isopentenyl-diphosphate Delta-isomerase 1"/>
    <property type="match status" value="1"/>
</dbReference>
<comment type="catalytic activity">
    <reaction evidence="19">
        <text>acetyl-CoA + 2-oxoglutarate + H2O = (2R)-homocitrate + CoA + H(+)</text>
        <dbReference type="Rhea" id="RHEA:12929"/>
        <dbReference type="ChEBI" id="CHEBI:15377"/>
        <dbReference type="ChEBI" id="CHEBI:15378"/>
        <dbReference type="ChEBI" id="CHEBI:16810"/>
        <dbReference type="ChEBI" id="CHEBI:57287"/>
        <dbReference type="ChEBI" id="CHEBI:57288"/>
        <dbReference type="ChEBI" id="CHEBI:58884"/>
        <dbReference type="EC" id="2.3.3.14"/>
    </reaction>
    <physiologicalReaction direction="left-to-right" evidence="19">
        <dbReference type="Rhea" id="RHEA:12930"/>
    </physiologicalReaction>
</comment>
<evidence type="ECO:0000256" key="6">
    <source>
        <dbReference type="ARBA" id="ARBA00007579"/>
    </source>
</evidence>
<evidence type="ECO:0000313" key="24">
    <source>
        <dbReference type="Proteomes" id="UP000756921"/>
    </source>
</evidence>
<dbReference type="GO" id="GO:0006694">
    <property type="term" value="P:steroid biosynthetic process"/>
    <property type="evidence" value="ECO:0007669"/>
    <property type="project" value="UniProtKB-KW"/>
</dbReference>
<keyword evidence="8" id="KW-0028">Amino-acid biosynthesis</keyword>
<comment type="cofactor">
    <cofactor evidence="1">
        <name>Mn(2+)</name>
        <dbReference type="ChEBI" id="CHEBI:29035"/>
    </cofactor>
</comment>
<feature type="domain" description="Nudix hydrolase" evidence="22">
    <location>
        <begin position="609"/>
        <end position="759"/>
    </location>
</feature>
<keyword evidence="24" id="KW-1185">Reference proteome</keyword>
<keyword evidence="13" id="KW-0443">Lipid metabolism</keyword>
<dbReference type="NCBIfam" id="TIGR02150">
    <property type="entry name" value="IPP_isom_1"/>
    <property type="match status" value="1"/>
</dbReference>
<sequence length="789" mass="87525">MCPSVEETPTNGHTNGNAAADFTPIEARPNPVPHHKSSPYQPVGDFLSNIGRFKIIESTLREGEQFANAYFDLEAKIKIAKALDEFGVDYIELTSPAASEQSRLDCEAICKLGLKAKILTHVRCNMEDAKIAVQTGVDGLDVVIGTSSFLREHSHGKDMTYIKNAALEVIQYVKSQGKEIRFSSEDSFRSDLVDLLSLYSAVDKVGVNRVGIADTVGCASPRQVYDLVRTLRGVVSCDIETHFHNDSGCAIANAYCALEAGATHIDTSVLGIGERNGITPLGGLMARMIVADRDYVMGKYNIKKLKEIEELVAEMVEVNIPFNNYITGFCAFTHKAGIHAKAILNNPSTYEIISPADFGMSRYVHFASRLTGWNAIKSRADQLGYNMTDAQYKEVTAQIKIMADVKKITLDDTDAIISAYHHNIVNGANKPLLEGLSAEDQAKIDAAEEKLGSAKEKRQLDAEVAADAPPAKKSCRGRGLALCFHRFNAPLHRYLRTSTPPSCYPAPPKSHKMSTTGTLTQPAVVTQPITVAHAAITAENVQQLFPEVNTTVIGGSHASATSDHALDGYNEEQIRLMDEVCIVLDENDFPIGSATKKYAHLMENINKGLLHRAFSVFLFDSQNRLLLQQRATEKITFPDMWTNTCCSHPLGIPGETGSNLEESIEGVRRAAQRKLDQELGIKAAQVPIDDFRFLTRIHYVSPSDGKWGEHEIDYILFIKADVDLDINPNEVRDSRYVSQEDLKTMFRDPSLKFTPWFKLICESMLYEWWDHLDSGLEKYLGEQQIRRML</sequence>
<dbReference type="InterPro" id="IPR050073">
    <property type="entry name" value="2-IPM_HCS-like"/>
</dbReference>
<evidence type="ECO:0000259" key="22">
    <source>
        <dbReference type="PROSITE" id="PS51462"/>
    </source>
</evidence>
<dbReference type="GO" id="GO:0008299">
    <property type="term" value="P:isoprenoid biosynthetic process"/>
    <property type="evidence" value="ECO:0007669"/>
    <property type="project" value="UniProtKB-KW"/>
</dbReference>
<comment type="caution">
    <text evidence="23">The sequence shown here is derived from an EMBL/GenBank/DDBJ whole genome shotgun (WGS) entry which is preliminary data.</text>
</comment>
<proteinExistence type="inferred from homology"/>
<dbReference type="InterPro" id="IPR002034">
    <property type="entry name" value="AIPM/Hcit_synth_CS"/>
</dbReference>
<comment type="pathway">
    <text evidence="3">Amino-acid biosynthesis; L-lysine biosynthesis via AAA pathway; L-alpha-aminoadipate from 2-oxoglutarate: step 1/5.</text>
</comment>
<dbReference type="NCBIfam" id="TIGR02146">
    <property type="entry name" value="LysS_fung_arch"/>
    <property type="match status" value="1"/>
</dbReference>
<keyword evidence="16" id="KW-0414">Isoprene biosynthesis</keyword>
<dbReference type="PROSITE" id="PS50991">
    <property type="entry name" value="PYR_CT"/>
    <property type="match status" value="1"/>
</dbReference>
<reference evidence="23" key="1">
    <citation type="journal article" date="2020" name="Mol. Plant Microbe Interact.">
        <title>Genome Sequence of the Biocontrol Agent Coniothyrium minitans strain Conio (IMI 134523).</title>
        <authorList>
            <person name="Patel D."/>
            <person name="Shittu T.A."/>
            <person name="Baroncelli R."/>
            <person name="Muthumeenakshi S."/>
            <person name="Osborne T.H."/>
            <person name="Janganan T.K."/>
            <person name="Sreenivasaprasad S."/>
        </authorList>
    </citation>
    <scope>NUCLEOTIDE SEQUENCE</scope>
    <source>
        <strain evidence="23">Conio</strain>
    </source>
</reference>
<comment type="similarity">
    <text evidence="5">Belongs to the alpha-IPM synthase/homocitrate synthase family. Homocitrate synthase LYS20/LYS21 subfamily.</text>
</comment>
<name>A0A9P6KV11_9PLEO</name>
<dbReference type="InterPro" id="IPR054691">
    <property type="entry name" value="LeuA/HCS_post-cat"/>
</dbReference>
<dbReference type="InterPro" id="IPR013785">
    <property type="entry name" value="Aldolase_TIM"/>
</dbReference>
<keyword evidence="9" id="KW-0808">Transferase</keyword>
<dbReference type="InterPro" id="IPR000891">
    <property type="entry name" value="PYR_CT"/>
</dbReference>
<comment type="cofactor">
    <cofactor evidence="2">
        <name>Mg(2+)</name>
        <dbReference type="ChEBI" id="CHEBI:18420"/>
    </cofactor>
</comment>
<keyword evidence="15" id="KW-0464">Manganese</keyword>